<dbReference type="OrthoDB" id="6480126at2759"/>
<dbReference type="EMBL" id="JABSTR010000004">
    <property type="protein sequence ID" value="KAH9367391.1"/>
    <property type="molecule type" value="Genomic_DNA"/>
</dbReference>
<keyword evidence="3" id="KW-1185">Reference proteome</keyword>
<dbReference type="AlphaFoldDB" id="A0A9J6FX34"/>
<protein>
    <recommendedName>
        <fullName evidence="1">Transposable element P transposase-like RNase H domain-containing protein</fullName>
    </recommendedName>
</protein>
<evidence type="ECO:0000313" key="3">
    <source>
        <dbReference type="Proteomes" id="UP000821853"/>
    </source>
</evidence>
<dbReference type="Pfam" id="PF21787">
    <property type="entry name" value="TNP-like_RNaseH_N"/>
    <property type="match status" value="1"/>
</dbReference>
<accession>A0A9J6FX34</accession>
<gene>
    <name evidence="2" type="ORF">HPB48_010186</name>
</gene>
<dbReference type="VEuPathDB" id="VectorBase:HLOH_052307"/>
<reference evidence="2 3" key="1">
    <citation type="journal article" date="2020" name="Cell">
        <title>Large-Scale Comparative Analyses of Tick Genomes Elucidate Their Genetic Diversity and Vector Capacities.</title>
        <authorList>
            <consortium name="Tick Genome and Microbiome Consortium (TIGMIC)"/>
            <person name="Jia N."/>
            <person name="Wang J."/>
            <person name="Shi W."/>
            <person name="Du L."/>
            <person name="Sun Y."/>
            <person name="Zhan W."/>
            <person name="Jiang J.F."/>
            <person name="Wang Q."/>
            <person name="Zhang B."/>
            <person name="Ji P."/>
            <person name="Bell-Sakyi L."/>
            <person name="Cui X.M."/>
            <person name="Yuan T.T."/>
            <person name="Jiang B.G."/>
            <person name="Yang W.F."/>
            <person name="Lam T.T."/>
            <person name="Chang Q.C."/>
            <person name="Ding S.J."/>
            <person name="Wang X.J."/>
            <person name="Zhu J.G."/>
            <person name="Ruan X.D."/>
            <person name="Zhao L."/>
            <person name="Wei J.T."/>
            <person name="Ye R.Z."/>
            <person name="Que T.C."/>
            <person name="Du C.H."/>
            <person name="Zhou Y.H."/>
            <person name="Cheng J.X."/>
            <person name="Dai P.F."/>
            <person name="Guo W.B."/>
            <person name="Han X.H."/>
            <person name="Huang E.J."/>
            <person name="Li L.F."/>
            <person name="Wei W."/>
            <person name="Gao Y.C."/>
            <person name="Liu J.Z."/>
            <person name="Shao H.Z."/>
            <person name="Wang X."/>
            <person name="Wang C.C."/>
            <person name="Yang T.C."/>
            <person name="Huo Q.B."/>
            <person name="Li W."/>
            <person name="Chen H.Y."/>
            <person name="Chen S.E."/>
            <person name="Zhou L.G."/>
            <person name="Ni X.B."/>
            <person name="Tian J.H."/>
            <person name="Sheng Y."/>
            <person name="Liu T."/>
            <person name="Pan Y.S."/>
            <person name="Xia L.Y."/>
            <person name="Li J."/>
            <person name="Zhao F."/>
            <person name="Cao W.C."/>
        </authorList>
    </citation>
    <scope>NUCLEOTIDE SEQUENCE [LARGE SCALE GENOMIC DNA]</scope>
    <source>
        <strain evidence="2">HaeL-2018</strain>
    </source>
</reference>
<evidence type="ECO:0000259" key="1">
    <source>
        <dbReference type="Pfam" id="PF21787"/>
    </source>
</evidence>
<proteinExistence type="predicted"/>
<evidence type="ECO:0000313" key="2">
    <source>
        <dbReference type="EMBL" id="KAH9367391.1"/>
    </source>
</evidence>
<name>A0A9J6FX34_HAELO</name>
<comment type="caution">
    <text evidence="2">The sequence shown here is derived from an EMBL/GenBank/DDBJ whole genome shotgun (WGS) entry which is preliminary data.</text>
</comment>
<organism evidence="2 3">
    <name type="scientific">Haemaphysalis longicornis</name>
    <name type="common">Bush tick</name>
    <dbReference type="NCBI Taxonomy" id="44386"/>
    <lineage>
        <taxon>Eukaryota</taxon>
        <taxon>Metazoa</taxon>
        <taxon>Ecdysozoa</taxon>
        <taxon>Arthropoda</taxon>
        <taxon>Chelicerata</taxon>
        <taxon>Arachnida</taxon>
        <taxon>Acari</taxon>
        <taxon>Parasitiformes</taxon>
        <taxon>Ixodida</taxon>
        <taxon>Ixodoidea</taxon>
        <taxon>Ixodidae</taxon>
        <taxon>Haemaphysalinae</taxon>
        <taxon>Haemaphysalis</taxon>
    </lineage>
</organism>
<dbReference type="InterPro" id="IPR048365">
    <property type="entry name" value="TNP-like_RNaseH_N"/>
</dbReference>
<dbReference type="OMA" id="PHETHNA"/>
<sequence length="517" mass="58441">MDDYEKTVTLVMDEIHLQPYIEYKGGGLVGMAANSQNAAKSAYVFMIQSLLSSNKDVVHILPVAQIDAKQLHQFLRQLINGLEATGFQVIAVVSDNNSINGKAMSFFSEPPKVDTVYRHPSDQARPLFFILDSVHVLKCIRNNWLNQRNSGKCMFFPDIDGLPDKPYVLTASFSTLIELHERERNELVRLAPTLSLKALKPSNIERQKMKLVLKGFNSFTVAALNSSKAAELQHAKSTANFISTVLMWWRIVNVKTPDKGRRLRDDFQEPIKTVCCPQLDFLHKAVSWLDYWKSLKHDTGHLPHETHNALRHTSLALIQVASYCLNELGFKYVLLGKFQSDCLEDRFGRYRQLSGAQYHVSIRQIYEAENKLRLQKVLELPESDEISPCPSTDEFRDALKQFHISVTDEDIAAKQHTLPATTYAAGYCAHAALKKLTCEFCTENLVVESKTLTVEADELIASITRGGLKFPEAVVVNAVLMMNIVLEKLTSEEHAAKFYACEKQKELLVSMTTLFLE</sequence>
<feature type="domain" description="Transposable element P transposase-like RNase H" evidence="1">
    <location>
        <begin position="2"/>
        <end position="105"/>
    </location>
</feature>
<dbReference type="Proteomes" id="UP000821853">
    <property type="component" value="Chromosome 2"/>
</dbReference>